<sequence>MSAPDHELVGLIAAKLRITPSVTALVGNRTLYKADENTIVPYITMGDATVRRDDATCIRSSEIDITIHVWTGGGNPLQDARAVAYAVSEALHDAPIALTNHLLVNLRHTATRAFYDVDDVTGHAVIEFVASVERTAA</sequence>
<dbReference type="InterPro" id="IPR021508">
    <property type="entry name" value="Gp17-like"/>
</dbReference>
<dbReference type="AlphaFoldDB" id="A0A7Y6Q903"/>
<proteinExistence type="predicted"/>
<dbReference type="EMBL" id="JABWDU010000005">
    <property type="protein sequence ID" value="NVD41293.1"/>
    <property type="molecule type" value="Genomic_DNA"/>
</dbReference>
<dbReference type="Gene3D" id="3.30.2000.30">
    <property type="match status" value="1"/>
</dbReference>
<dbReference type="Proteomes" id="UP000520198">
    <property type="component" value="Unassembled WGS sequence"/>
</dbReference>
<dbReference type="Pfam" id="PF11367">
    <property type="entry name" value="Tail_completion_gp17"/>
    <property type="match status" value="1"/>
</dbReference>
<gene>
    <name evidence="1" type="ORF">HT585_20670</name>
</gene>
<accession>A0A7Y6Q903</accession>
<dbReference type="InterPro" id="IPR053745">
    <property type="entry name" value="Viral_Tail_Comp_sf"/>
</dbReference>
<comment type="caution">
    <text evidence="1">The sequence shown here is derived from an EMBL/GenBank/DDBJ whole genome shotgun (WGS) entry which is preliminary data.</text>
</comment>
<evidence type="ECO:0000313" key="2">
    <source>
        <dbReference type="Proteomes" id="UP000520198"/>
    </source>
</evidence>
<name>A0A7Y6Q903_9HYPH</name>
<keyword evidence="2" id="KW-1185">Reference proteome</keyword>
<protein>
    <submittedName>
        <fullName evidence="1">DUF3168 domain-containing protein</fullName>
    </submittedName>
</protein>
<evidence type="ECO:0000313" key="1">
    <source>
        <dbReference type="EMBL" id="NVD41293.1"/>
    </source>
</evidence>
<dbReference type="RefSeq" id="WP_176354726.1">
    <property type="nucleotide sequence ID" value="NZ_JABWDU010000005.1"/>
</dbReference>
<organism evidence="1 2">
    <name type="scientific">Ensifer oleiphilus</name>
    <dbReference type="NCBI Taxonomy" id="2742698"/>
    <lineage>
        <taxon>Bacteria</taxon>
        <taxon>Pseudomonadati</taxon>
        <taxon>Pseudomonadota</taxon>
        <taxon>Alphaproteobacteria</taxon>
        <taxon>Hyphomicrobiales</taxon>
        <taxon>Rhizobiaceae</taxon>
        <taxon>Sinorhizobium/Ensifer group</taxon>
        <taxon>Ensifer</taxon>
    </lineage>
</organism>
<reference evidence="1 2" key="1">
    <citation type="submission" date="2020-06" db="EMBL/GenBank/DDBJ databases">
        <authorList>
            <person name="Grouzdev D.S."/>
        </authorList>
    </citation>
    <scope>NUCLEOTIDE SEQUENCE [LARGE SCALE GENOMIC DNA]</scope>
    <source>
        <strain evidence="1 2">HO-A22</strain>
    </source>
</reference>